<keyword evidence="4" id="KW-0285">Flavoprotein</keyword>
<evidence type="ECO:0000313" key="7">
    <source>
        <dbReference type="Proteomes" id="UP001174909"/>
    </source>
</evidence>
<dbReference type="SUPFAM" id="SSF51735">
    <property type="entry name" value="NAD(P)-binding Rossmann-fold domains"/>
    <property type="match status" value="1"/>
</dbReference>
<keyword evidence="6" id="KW-0560">Oxidoreductase</keyword>
<dbReference type="Proteomes" id="UP001174909">
    <property type="component" value="Unassembled WGS sequence"/>
</dbReference>
<dbReference type="GO" id="GO:0004497">
    <property type="term" value="F:monooxygenase activity"/>
    <property type="evidence" value="ECO:0007669"/>
    <property type="project" value="UniProtKB-KW"/>
</dbReference>
<comment type="similarity">
    <text evidence="3">Belongs to the short-chain dehydrogenases/reductases (SDR) family.</text>
</comment>
<gene>
    <name evidence="6" type="ORF">GBAR_LOCUS5804</name>
</gene>
<name>A0AA35RBN4_GEOBA</name>
<proteinExistence type="inferred from homology"/>
<dbReference type="GO" id="GO:0050660">
    <property type="term" value="F:flavin adenine dinucleotide binding"/>
    <property type="evidence" value="ECO:0007669"/>
    <property type="project" value="InterPro"/>
</dbReference>
<dbReference type="AlphaFoldDB" id="A0AA35RBN4"/>
<dbReference type="GO" id="GO:0016616">
    <property type="term" value="F:oxidoreductase activity, acting on the CH-OH group of donors, NAD or NADP as acceptor"/>
    <property type="evidence" value="ECO:0007669"/>
    <property type="project" value="TreeGrafter"/>
</dbReference>
<protein>
    <submittedName>
        <fullName evidence="6">Flavin-dependent monooxygenase, oxygenase subunit HsaA</fullName>
    </submittedName>
</protein>
<comment type="cofactor">
    <cofactor evidence="1">
        <name>FAD</name>
        <dbReference type="ChEBI" id="CHEBI:57692"/>
    </cofactor>
</comment>
<dbReference type="InterPro" id="IPR046373">
    <property type="entry name" value="Acyl-CoA_Oxase/DH_mid-dom_sf"/>
</dbReference>
<dbReference type="Gene3D" id="1.10.540.10">
    <property type="entry name" value="Acyl-CoA dehydrogenase/oxidase, N-terminal domain"/>
    <property type="match status" value="1"/>
</dbReference>
<dbReference type="InterPro" id="IPR009100">
    <property type="entry name" value="AcylCoA_DH/oxidase_NM_dom_sf"/>
</dbReference>
<evidence type="ECO:0000256" key="5">
    <source>
        <dbReference type="ARBA" id="ARBA00022827"/>
    </source>
</evidence>
<dbReference type="EMBL" id="CASHTH010000848">
    <property type="protein sequence ID" value="CAI8008475.1"/>
    <property type="molecule type" value="Genomic_DNA"/>
</dbReference>
<dbReference type="PANTHER" id="PTHR42760">
    <property type="entry name" value="SHORT-CHAIN DEHYDROGENASES/REDUCTASES FAMILY MEMBER"/>
    <property type="match status" value="1"/>
</dbReference>
<evidence type="ECO:0000256" key="1">
    <source>
        <dbReference type="ARBA" id="ARBA00001974"/>
    </source>
</evidence>
<evidence type="ECO:0000313" key="6">
    <source>
        <dbReference type="EMBL" id="CAI8008475.1"/>
    </source>
</evidence>
<dbReference type="InterPro" id="IPR036291">
    <property type="entry name" value="NAD(P)-bd_dom_sf"/>
</dbReference>
<dbReference type="SUPFAM" id="SSF56645">
    <property type="entry name" value="Acyl-CoA dehydrogenase NM domain-like"/>
    <property type="match status" value="1"/>
</dbReference>
<reference evidence="6" key="1">
    <citation type="submission" date="2023-03" db="EMBL/GenBank/DDBJ databases">
        <authorList>
            <person name="Steffen K."/>
            <person name="Cardenas P."/>
        </authorList>
    </citation>
    <scope>NUCLEOTIDE SEQUENCE</scope>
</reference>
<dbReference type="GO" id="GO:0016627">
    <property type="term" value="F:oxidoreductase activity, acting on the CH-CH group of donors"/>
    <property type="evidence" value="ECO:0007669"/>
    <property type="project" value="InterPro"/>
</dbReference>
<comment type="caution">
    <text evidence="6">The sequence shown here is derived from an EMBL/GenBank/DDBJ whole genome shotgun (WGS) entry which is preliminary data.</text>
</comment>
<evidence type="ECO:0000256" key="4">
    <source>
        <dbReference type="ARBA" id="ARBA00022630"/>
    </source>
</evidence>
<keyword evidence="6" id="KW-0503">Monooxygenase</keyword>
<evidence type="ECO:0000256" key="2">
    <source>
        <dbReference type="ARBA" id="ARBA00005194"/>
    </source>
</evidence>
<organism evidence="6 7">
    <name type="scientific">Geodia barretti</name>
    <name type="common">Barrett's horny sponge</name>
    <dbReference type="NCBI Taxonomy" id="519541"/>
    <lineage>
        <taxon>Eukaryota</taxon>
        <taxon>Metazoa</taxon>
        <taxon>Porifera</taxon>
        <taxon>Demospongiae</taxon>
        <taxon>Heteroscleromorpha</taxon>
        <taxon>Tetractinellida</taxon>
        <taxon>Astrophorina</taxon>
        <taxon>Geodiidae</taxon>
        <taxon>Geodia</taxon>
    </lineage>
</organism>
<evidence type="ECO:0000256" key="3">
    <source>
        <dbReference type="ARBA" id="ARBA00006484"/>
    </source>
</evidence>
<dbReference type="InterPro" id="IPR002347">
    <property type="entry name" value="SDR_fam"/>
</dbReference>
<dbReference type="Pfam" id="PF00106">
    <property type="entry name" value="adh_short"/>
    <property type="match status" value="1"/>
</dbReference>
<comment type="pathway">
    <text evidence="2">Lipid metabolism; fatty acid biosynthesis.</text>
</comment>
<accession>A0AA35RBN4</accession>
<dbReference type="Gene3D" id="2.40.110.10">
    <property type="entry name" value="Butyryl-CoA Dehydrogenase, subunit A, domain 2"/>
    <property type="match status" value="1"/>
</dbReference>
<dbReference type="InterPro" id="IPR037069">
    <property type="entry name" value="AcylCoA_DH/ox_N_sf"/>
</dbReference>
<dbReference type="Gene3D" id="3.40.50.720">
    <property type="entry name" value="NAD(P)-binding Rossmann-like Domain"/>
    <property type="match status" value="1"/>
</dbReference>
<keyword evidence="7" id="KW-1185">Reference proteome</keyword>
<keyword evidence="5" id="KW-0274">FAD</keyword>
<sequence>MLDINQDWLDQTANDLRELGGDNAVLPIIADVTDPESVESAVARTIEEMGGLHILAHLAATPDSGTSTPAPGFDVIDVNLSGPFLMSHAVSGHMLEQGYGRIIGVTTSMDTMWRKGGAPYGPSKAGHEALISIMAQDLEGTGVTANVLTPGGATATNMVLPPEGAGPEIADPAGGGPMTTGPDLDAATLTAAELLGRAAELVPRTQGARGPHRGIAASARRNVSDLLSSGLYRIGVPKRFGGIDGDYGLIFDVAAELGRGCASTAWCYCLWAAHAWLVGYWRCGAREVFGASPDALCSSSLGPGKSTCLPTVEGGYRLSGRWEFSSGCDSASWLILGVSGIGERNWVLVPRSDFEIIDNWFVSGLRGSGARMSWLETLCALPPCPGRDLCGRR</sequence>
<dbReference type="CDD" id="cd05233">
    <property type="entry name" value="SDR_c"/>
    <property type="match status" value="1"/>
</dbReference>